<accession>A0A4V6DA06</accession>
<evidence type="ECO:0000313" key="3">
    <source>
        <dbReference type="Proteomes" id="UP000298652"/>
    </source>
</evidence>
<proteinExistence type="predicted"/>
<reference evidence="2" key="1">
    <citation type="submission" date="2019-03" db="EMBL/GenBank/DDBJ databases">
        <title>WGS assembly of Setaria viridis.</title>
        <authorList>
            <person name="Huang P."/>
            <person name="Jenkins J."/>
            <person name="Grimwood J."/>
            <person name="Barry K."/>
            <person name="Healey A."/>
            <person name="Mamidi S."/>
            <person name="Sreedasyam A."/>
            <person name="Shu S."/>
            <person name="Feldman M."/>
            <person name="Wu J."/>
            <person name="Yu Y."/>
            <person name="Chen C."/>
            <person name="Johnson J."/>
            <person name="Rokhsar D."/>
            <person name="Baxter I."/>
            <person name="Schmutz J."/>
            <person name="Brutnell T."/>
            <person name="Kellogg E."/>
        </authorList>
    </citation>
    <scope>NUCLEOTIDE SEQUENCE [LARGE SCALE GENOMIC DNA]</scope>
</reference>
<gene>
    <name evidence="2" type="ORF">SEVIR_3G285301v2</name>
</gene>
<keyword evidence="3" id="KW-1185">Reference proteome</keyword>
<evidence type="ECO:0000313" key="2">
    <source>
        <dbReference type="EMBL" id="TKW27856.1"/>
    </source>
</evidence>
<organism evidence="2 3">
    <name type="scientific">Setaria viridis</name>
    <name type="common">Green bristlegrass</name>
    <name type="synonym">Setaria italica subsp. viridis</name>
    <dbReference type="NCBI Taxonomy" id="4556"/>
    <lineage>
        <taxon>Eukaryota</taxon>
        <taxon>Viridiplantae</taxon>
        <taxon>Streptophyta</taxon>
        <taxon>Embryophyta</taxon>
        <taxon>Tracheophyta</taxon>
        <taxon>Spermatophyta</taxon>
        <taxon>Magnoliopsida</taxon>
        <taxon>Liliopsida</taxon>
        <taxon>Poales</taxon>
        <taxon>Poaceae</taxon>
        <taxon>PACMAD clade</taxon>
        <taxon>Panicoideae</taxon>
        <taxon>Panicodae</taxon>
        <taxon>Paniceae</taxon>
        <taxon>Cenchrinae</taxon>
        <taxon>Setaria</taxon>
    </lineage>
</organism>
<feature type="region of interest" description="Disordered" evidence="1">
    <location>
        <begin position="19"/>
        <end position="160"/>
    </location>
</feature>
<name>A0A4V6DA06_SETVI</name>
<feature type="compositionally biased region" description="Basic and acidic residues" evidence="1">
    <location>
        <begin position="149"/>
        <end position="160"/>
    </location>
</feature>
<dbReference type="Proteomes" id="UP000298652">
    <property type="component" value="Chromosome 3"/>
</dbReference>
<dbReference type="EMBL" id="CM016554">
    <property type="protein sequence ID" value="TKW27856.1"/>
    <property type="molecule type" value="Genomic_DNA"/>
</dbReference>
<dbReference type="Gramene" id="TKW27856">
    <property type="protein sequence ID" value="TKW27856"/>
    <property type="gene ID" value="SEVIR_3G285301v2"/>
</dbReference>
<evidence type="ECO:0000256" key="1">
    <source>
        <dbReference type="SAM" id="MobiDB-lite"/>
    </source>
</evidence>
<dbReference type="AlphaFoldDB" id="A0A4V6DA06"/>
<protein>
    <submittedName>
        <fullName evidence="2">Uncharacterized protein</fullName>
    </submittedName>
</protein>
<sequence length="160" mass="16817">MGILASYCCWCFPREDKPNYQEDVSSPDCKFPSHHDPPRAPPRLPVKVPNDGLDGSAAAAGDGSKKEADKASQNPPVFVYKNGDGGATDACNSDNRKASPDGVCGSKDNRKASHTMKGEAAPALKMMTRPGGNDQPAAAAANNRQGGCGDDHVGEIEDKY</sequence>